<protein>
    <recommendedName>
        <fullName evidence="2">FecR protein domain-containing protein</fullName>
    </recommendedName>
</protein>
<gene>
    <name evidence="1" type="ORF">MNBD_GAMMA05-1832</name>
</gene>
<sequence length="525" mass="55375">MTNIRLKKINTVKLLLVGLVLLLSANTVYANVGKIVYGYGNNYALDGDGNRRDLIKGDVIQEGDTLVTGRGRMHVRLIDGGFVSVYPNSEYRIDKFKFSGGENNKNVTARNNKKNKQAIESKEDRGFFSLLKGAARQVTGILGKTYNDNFKFKTTVATIGIRGTGFFARLCQSDCFDADGNPLQDGLHVKNNTGIITVKTNAGEVSLAQGQSAFAASSEDHPQQTIQPPITHNQVVPDIELFDFDDKILAVNLDVEVGSEGPAIDPSVTPPVTTPSVVLTKMEYVTSDTITFPASFGGLDTANATDSILQNGDEISNFQGIGVYVNSGVLVFDQNSATLVESGSDTTLGVLWNRWSGGYTFTEDGFNVPQGPQAGNDIHLIGSDNITPNLAGLTGRGTVNYVNVGGTNPTISGAAGNQVGTHTLNVSIDYATAEITIFQLETTFGAAAAATIMRVNMQTTEFLTGTSGNTVSLGGSCTGSGCGLNGGSVNGQASINLVGPNAEGIYGVYNLTNLENAVSGSYLAK</sequence>
<evidence type="ECO:0000313" key="1">
    <source>
        <dbReference type="EMBL" id="VAW54870.1"/>
    </source>
</evidence>
<name>A0A3B0WQG7_9ZZZZ</name>
<dbReference type="AlphaFoldDB" id="A0A3B0WQG7"/>
<organism evidence="1">
    <name type="scientific">hydrothermal vent metagenome</name>
    <dbReference type="NCBI Taxonomy" id="652676"/>
    <lineage>
        <taxon>unclassified sequences</taxon>
        <taxon>metagenomes</taxon>
        <taxon>ecological metagenomes</taxon>
    </lineage>
</organism>
<evidence type="ECO:0008006" key="2">
    <source>
        <dbReference type="Google" id="ProtNLM"/>
    </source>
</evidence>
<accession>A0A3B0WQG7</accession>
<proteinExistence type="predicted"/>
<reference evidence="1" key="1">
    <citation type="submission" date="2018-06" db="EMBL/GenBank/DDBJ databases">
        <authorList>
            <person name="Zhirakovskaya E."/>
        </authorList>
    </citation>
    <scope>NUCLEOTIDE SEQUENCE</scope>
</reference>
<dbReference type="EMBL" id="UOFE01000044">
    <property type="protein sequence ID" value="VAW54870.1"/>
    <property type="molecule type" value="Genomic_DNA"/>
</dbReference>